<evidence type="ECO:0000313" key="10">
    <source>
        <dbReference type="EMBL" id="MDP9800419.1"/>
    </source>
</evidence>
<comment type="catalytic activity">
    <reaction evidence="8">
        <text>a purine 2'-deoxy-D-ribonucleoside + phosphate = a purine nucleobase + 2-deoxy-alpha-D-ribose 1-phosphate</text>
        <dbReference type="Rhea" id="RHEA:36431"/>
        <dbReference type="ChEBI" id="CHEBI:26386"/>
        <dbReference type="ChEBI" id="CHEBI:43474"/>
        <dbReference type="ChEBI" id="CHEBI:57259"/>
        <dbReference type="ChEBI" id="CHEBI:142361"/>
        <dbReference type="EC" id="2.4.2.1"/>
    </reaction>
</comment>
<keyword evidence="6 10" id="KW-0808">Transferase</keyword>
<evidence type="ECO:0000256" key="1">
    <source>
        <dbReference type="ARBA" id="ARBA00002678"/>
    </source>
</evidence>
<accession>A0ABT9N9N4</accession>
<sequence length="266" mass="27453">MTPDSFAQVLIDDADRAGGEILASFAGEIDALVVLGSGLSVAADLWEAVGSGRLSDLPGVSAPVADGHVDEFRIVEFPRADGGVTRAVVALGRTHAYEGAPASSVTAMVRAVWAAGARTAVLCNANGCLREWALGDVMAIEDHVNFSGISPFEGTFFLDTSALWDPELTERIAGVCERRGTYAFLRGPEYQTRAETRLLEAAGVDAVGMSTVLEALMAHALGMRVCGMSAVADLSFAPAPTDPQAVVEAGASAAATVARGVQAVVC</sequence>
<organism evidence="10 11">
    <name type="scientific">Arcanobacterium wilhelmae</name>
    <dbReference type="NCBI Taxonomy" id="1803177"/>
    <lineage>
        <taxon>Bacteria</taxon>
        <taxon>Bacillati</taxon>
        <taxon>Actinomycetota</taxon>
        <taxon>Actinomycetes</taxon>
        <taxon>Actinomycetales</taxon>
        <taxon>Actinomycetaceae</taxon>
        <taxon>Arcanobacterium</taxon>
    </lineage>
</organism>
<comment type="similarity">
    <text evidence="3">Belongs to the PNP/MTAP phosphorylase family.</text>
</comment>
<evidence type="ECO:0000256" key="8">
    <source>
        <dbReference type="ARBA" id="ARBA00048556"/>
    </source>
</evidence>
<evidence type="ECO:0000256" key="5">
    <source>
        <dbReference type="ARBA" id="ARBA00022676"/>
    </source>
</evidence>
<protein>
    <recommendedName>
        <fullName evidence="4">purine-nucleoside phosphorylase</fullName>
        <ecNumber evidence="4">2.4.2.1</ecNumber>
    </recommendedName>
    <alternativeName>
        <fullName evidence="7">Inosine-guanosine phosphorylase</fullName>
    </alternativeName>
</protein>
<dbReference type="SUPFAM" id="SSF53167">
    <property type="entry name" value="Purine and uridine phosphorylases"/>
    <property type="match status" value="1"/>
</dbReference>
<keyword evidence="11" id="KW-1185">Reference proteome</keyword>
<dbReference type="EC" id="2.4.2.1" evidence="4"/>
<dbReference type="InterPro" id="IPR035994">
    <property type="entry name" value="Nucleoside_phosphorylase_sf"/>
</dbReference>
<gene>
    <name evidence="10" type="ORF">J2S49_000495</name>
</gene>
<name>A0ABT9N9N4_9ACTO</name>
<dbReference type="InterPro" id="IPR011268">
    <property type="entry name" value="Purine_phosphorylase"/>
</dbReference>
<proteinExistence type="inferred from homology"/>
<evidence type="ECO:0000256" key="7">
    <source>
        <dbReference type="ARBA" id="ARBA00031036"/>
    </source>
</evidence>
<keyword evidence="5 10" id="KW-0328">Glycosyltransferase</keyword>
<comment type="function">
    <text evidence="1">The purine nucleoside phosphorylases catalyze the phosphorolytic breakdown of the N-glycosidic bond in the beta-(deoxy)ribonucleoside molecules, with the formation of the corresponding free purine bases and pentose-1-phosphate. Cleaves guanosine, inosine, 2'-deoxyguanosine and 2'-deoxyinosine.</text>
</comment>
<evidence type="ECO:0000256" key="6">
    <source>
        <dbReference type="ARBA" id="ARBA00022679"/>
    </source>
</evidence>
<dbReference type="PANTHER" id="PTHR11904">
    <property type="entry name" value="METHYLTHIOADENOSINE/PURINE NUCLEOSIDE PHOSPHORYLASE"/>
    <property type="match status" value="1"/>
</dbReference>
<evidence type="ECO:0000259" key="9">
    <source>
        <dbReference type="Pfam" id="PF01048"/>
    </source>
</evidence>
<feature type="domain" description="Nucleoside phosphorylase" evidence="9">
    <location>
        <begin position="33"/>
        <end position="263"/>
    </location>
</feature>
<comment type="pathway">
    <text evidence="2">Purine metabolism; purine nucleoside salvage.</text>
</comment>
<dbReference type="RefSeq" id="WP_278057802.1">
    <property type="nucleotide sequence ID" value="NZ_CP121247.1"/>
</dbReference>
<dbReference type="EMBL" id="JAUSQW010000001">
    <property type="protein sequence ID" value="MDP9800419.1"/>
    <property type="molecule type" value="Genomic_DNA"/>
</dbReference>
<dbReference type="InterPro" id="IPR000845">
    <property type="entry name" value="Nucleoside_phosphorylase_d"/>
</dbReference>
<dbReference type="Pfam" id="PF01048">
    <property type="entry name" value="PNP_UDP_1"/>
    <property type="match status" value="1"/>
</dbReference>
<dbReference type="CDD" id="cd09009">
    <property type="entry name" value="PNP-EcPNPII_like"/>
    <property type="match status" value="1"/>
</dbReference>
<evidence type="ECO:0000256" key="2">
    <source>
        <dbReference type="ARBA" id="ARBA00005058"/>
    </source>
</evidence>
<dbReference type="PANTHER" id="PTHR11904:SF9">
    <property type="entry name" value="PURINE NUCLEOSIDE PHOSPHORYLASE-RELATED"/>
    <property type="match status" value="1"/>
</dbReference>
<comment type="caution">
    <text evidence="10">The sequence shown here is derived from an EMBL/GenBank/DDBJ whole genome shotgun (WGS) entry which is preliminary data.</text>
</comment>
<dbReference type="Proteomes" id="UP001235966">
    <property type="component" value="Unassembled WGS sequence"/>
</dbReference>
<dbReference type="Gene3D" id="3.40.50.1580">
    <property type="entry name" value="Nucleoside phosphorylase domain"/>
    <property type="match status" value="1"/>
</dbReference>
<dbReference type="GO" id="GO:0004731">
    <property type="term" value="F:purine-nucleoside phosphorylase activity"/>
    <property type="evidence" value="ECO:0007669"/>
    <property type="project" value="UniProtKB-EC"/>
</dbReference>
<evidence type="ECO:0000256" key="4">
    <source>
        <dbReference type="ARBA" id="ARBA00011886"/>
    </source>
</evidence>
<evidence type="ECO:0000256" key="3">
    <source>
        <dbReference type="ARBA" id="ARBA00006751"/>
    </source>
</evidence>
<evidence type="ECO:0000313" key="11">
    <source>
        <dbReference type="Proteomes" id="UP001235966"/>
    </source>
</evidence>
<reference evidence="10 11" key="1">
    <citation type="submission" date="2023-07" db="EMBL/GenBank/DDBJ databases">
        <title>Sequencing the genomes of 1000 actinobacteria strains.</title>
        <authorList>
            <person name="Klenk H.-P."/>
        </authorList>
    </citation>
    <scope>NUCLEOTIDE SEQUENCE [LARGE SCALE GENOMIC DNA]</scope>
    <source>
        <strain evidence="10 11">DSM 102162</strain>
    </source>
</reference>